<name>A0A8S5M0A2_9CAUD</name>
<keyword evidence="1" id="KW-0472">Membrane</keyword>
<proteinExistence type="predicted"/>
<accession>A0A8S5M0A2</accession>
<sequence length="134" mass="15931">MWEALLSSIFSVLKSHFDEVILRICTWFLSFILCWLTMPERVQDYLFTHPLPVLPNYVLFYTFLLTVATCGWQVFFIILDILTSLVEKFRQYKAVNPQSKWVEIDGEYKNYTFFKCHRLSLLFRIRKSSAPSGN</sequence>
<keyword evidence="1" id="KW-0812">Transmembrane</keyword>
<dbReference type="EMBL" id="BK014787">
    <property type="protein sequence ID" value="DAD75660.1"/>
    <property type="molecule type" value="Genomic_DNA"/>
</dbReference>
<feature type="transmembrane region" description="Helical" evidence="1">
    <location>
        <begin position="20"/>
        <end position="38"/>
    </location>
</feature>
<evidence type="ECO:0000256" key="1">
    <source>
        <dbReference type="SAM" id="Phobius"/>
    </source>
</evidence>
<feature type="transmembrane region" description="Helical" evidence="1">
    <location>
        <begin position="58"/>
        <end position="82"/>
    </location>
</feature>
<reference evidence="2" key="1">
    <citation type="journal article" date="2021" name="Proc. Natl. Acad. Sci. U.S.A.">
        <title>A Catalog of Tens of Thousands of Viruses from Human Metagenomes Reveals Hidden Associations with Chronic Diseases.</title>
        <authorList>
            <person name="Tisza M.J."/>
            <person name="Buck C.B."/>
        </authorList>
    </citation>
    <scope>NUCLEOTIDE SEQUENCE</scope>
    <source>
        <strain evidence="2">Ctzeq1</strain>
    </source>
</reference>
<keyword evidence="1" id="KW-1133">Transmembrane helix</keyword>
<evidence type="ECO:0000313" key="2">
    <source>
        <dbReference type="EMBL" id="DAD75660.1"/>
    </source>
</evidence>
<protein>
    <submittedName>
        <fullName evidence="2">Uncharacterized protein</fullName>
    </submittedName>
</protein>
<organism evidence="2">
    <name type="scientific">Podoviridae sp. ctzeq1</name>
    <dbReference type="NCBI Taxonomy" id="2826597"/>
    <lineage>
        <taxon>Viruses</taxon>
        <taxon>Duplodnaviria</taxon>
        <taxon>Heunggongvirae</taxon>
        <taxon>Uroviricota</taxon>
        <taxon>Caudoviricetes</taxon>
    </lineage>
</organism>